<evidence type="ECO:0000313" key="3">
    <source>
        <dbReference type="Proteomes" id="UP001145799"/>
    </source>
</evidence>
<organism evidence="2 3">
    <name type="scientific">Glycomyces lechevalierae</name>
    <dbReference type="NCBI Taxonomy" id="256034"/>
    <lineage>
        <taxon>Bacteria</taxon>
        <taxon>Bacillati</taxon>
        <taxon>Actinomycetota</taxon>
        <taxon>Actinomycetes</taxon>
        <taxon>Glycomycetales</taxon>
        <taxon>Glycomycetaceae</taxon>
        <taxon>Glycomyces</taxon>
    </lineage>
</organism>
<accession>A0A9X3STB7</accession>
<dbReference type="InterPro" id="IPR045428">
    <property type="entry name" value="EACC1"/>
</dbReference>
<dbReference type="RefSeq" id="WP_270120491.1">
    <property type="nucleotide sequence ID" value="NZ_BAAAOM010000004.1"/>
</dbReference>
<sequence>MSPTVEVAISTETAKYAPDSPQWQREVAALHTELHRETGAVTMESTPVPGTKGTAVDVILALGTSGALVATVEIVRSWLGRDKTRTITATWTDEDGKERRFTLTGENIDQQSLTALSESIGRMIEGR</sequence>
<dbReference type="EMBL" id="JAPZVQ010000002">
    <property type="protein sequence ID" value="MDA1384075.1"/>
    <property type="molecule type" value="Genomic_DNA"/>
</dbReference>
<name>A0A9X3STB7_9ACTN</name>
<gene>
    <name evidence="2" type="ORF">O2L01_03670</name>
</gene>
<dbReference type="AlphaFoldDB" id="A0A9X3STB7"/>
<proteinExistence type="predicted"/>
<evidence type="ECO:0000256" key="1">
    <source>
        <dbReference type="SAM" id="MobiDB-lite"/>
    </source>
</evidence>
<feature type="region of interest" description="Disordered" evidence="1">
    <location>
        <begin position="1"/>
        <end position="21"/>
    </location>
</feature>
<dbReference type="Proteomes" id="UP001145799">
    <property type="component" value="Unassembled WGS sequence"/>
</dbReference>
<evidence type="ECO:0000313" key="2">
    <source>
        <dbReference type="EMBL" id="MDA1384075.1"/>
    </source>
</evidence>
<protein>
    <submittedName>
        <fullName evidence="2">Uncharacterized protein</fullName>
    </submittedName>
</protein>
<dbReference type="Pfam" id="PF19953">
    <property type="entry name" value="EACC1"/>
    <property type="match status" value="1"/>
</dbReference>
<comment type="caution">
    <text evidence="2">The sequence shown here is derived from an EMBL/GenBank/DDBJ whole genome shotgun (WGS) entry which is preliminary data.</text>
</comment>
<reference evidence="2" key="1">
    <citation type="submission" date="2022-12" db="EMBL/GenBank/DDBJ databases">
        <title>Gycomyces niveus sp.nov., a novel actinomycete isolated from soil in Shouguang.</title>
        <authorList>
            <person name="Yang X."/>
        </authorList>
    </citation>
    <scope>NUCLEOTIDE SEQUENCE</scope>
    <source>
        <strain evidence="2">DSM 44724</strain>
    </source>
</reference>